<dbReference type="RefSeq" id="WP_231142007.1">
    <property type="nucleotide sequence ID" value="NZ_CP088100.1"/>
</dbReference>
<name>A0ABY3QAU2_9BRAD</name>
<dbReference type="Proteomes" id="UP001430990">
    <property type="component" value="Chromosome"/>
</dbReference>
<keyword evidence="2" id="KW-1185">Reference proteome</keyword>
<protein>
    <submittedName>
        <fullName evidence="1">Uncharacterized protein</fullName>
    </submittedName>
</protein>
<sequence>MVSVSQLTDEQAIRATNFIVQEWIKVAGSKVFEVSQTIEKVRQAQGPIEDWIVDPKSDDPKVAKLCRKMLEAFLDSPRGQGPDFGKWAKKAITDATQVHAQVFEPATLMLLIGLVLAARLKSIGPGGVKFYEGLPANLSKVLEVASSTSTIG</sequence>
<reference evidence="1" key="1">
    <citation type="submission" date="2021-11" db="EMBL/GenBank/DDBJ databases">
        <title>Australian commercial rhizobial inoculants.</title>
        <authorList>
            <person name="Kohlmeier M.G."/>
            <person name="O'Hara G.W."/>
            <person name="Colombi E."/>
            <person name="Ramsay J.P."/>
            <person name="Terpolilli J."/>
        </authorList>
    </citation>
    <scope>NUCLEOTIDE SEQUENCE</scope>
    <source>
        <strain evidence="1">CC829</strain>
    </source>
</reference>
<accession>A0ABY3QAU2</accession>
<evidence type="ECO:0000313" key="2">
    <source>
        <dbReference type="Proteomes" id="UP001430990"/>
    </source>
</evidence>
<dbReference type="EMBL" id="CP088100">
    <property type="protein sequence ID" value="UFW83014.1"/>
    <property type="molecule type" value="Genomic_DNA"/>
</dbReference>
<organism evidence="1 2">
    <name type="scientific">Bradyrhizobium barranii</name>
    <dbReference type="NCBI Taxonomy" id="2992140"/>
    <lineage>
        <taxon>Bacteria</taxon>
        <taxon>Pseudomonadati</taxon>
        <taxon>Pseudomonadota</taxon>
        <taxon>Alphaproteobacteria</taxon>
        <taxon>Hyphomicrobiales</taxon>
        <taxon>Nitrobacteraceae</taxon>
        <taxon>Bradyrhizobium</taxon>
    </lineage>
</organism>
<gene>
    <name evidence="1" type="ORF">BjapCC829_23820</name>
</gene>
<evidence type="ECO:0000313" key="1">
    <source>
        <dbReference type="EMBL" id="UFW83014.1"/>
    </source>
</evidence>
<proteinExistence type="predicted"/>